<proteinExistence type="predicted"/>
<dbReference type="EMBL" id="FRDI01000003">
    <property type="protein sequence ID" value="SHN53979.1"/>
    <property type="molecule type" value="Genomic_DNA"/>
</dbReference>
<dbReference type="RefSeq" id="WP_084650559.1">
    <property type="nucleotide sequence ID" value="NZ_FRDI01000003.1"/>
</dbReference>
<dbReference type="OrthoDB" id="9784492at2"/>
<sequence>MYDCYCYTTNNLIKGHSLYLTAVPYSEDILSVNCPLELINKTSIGDILVFQDIPLFRVLAKIWHNASDNISRLVVLVEILVDFQFNSQVESPTSLTLSIQKNGYSLAVVTLSDKGAKGEREDTSGPLIEKLVQDKLPLRHSKGYILSDESELLRVLLSDLALIQRYDLIITTGGTGVGPRDITPETMSKVLDCELPGFSVSMLVASLSKTPHAAISRAKAGLIGKSLVINLPGSPKAVEETLSVVLPAIKHTIDKAQGDPADCAVK</sequence>
<protein>
    <recommendedName>
        <fullName evidence="3">Molybdopterin adenylyltransferase</fullName>
        <ecNumber evidence="2">2.7.7.75</ecNumber>
    </recommendedName>
</protein>
<feature type="domain" description="MoaB/Mog" evidence="7">
    <location>
        <begin position="107"/>
        <end position="252"/>
    </location>
</feature>
<keyword evidence="4" id="KW-0501">Molybdenum cofactor biosynthesis</keyword>
<evidence type="ECO:0000256" key="5">
    <source>
        <dbReference type="ARBA" id="ARBA00051131"/>
    </source>
</evidence>
<dbReference type="SUPFAM" id="SSF53218">
    <property type="entry name" value="Molybdenum cofactor biosynthesis proteins"/>
    <property type="match status" value="1"/>
</dbReference>
<dbReference type="InterPro" id="IPR036425">
    <property type="entry name" value="MoaB/Mog-like_dom_sf"/>
</dbReference>
<dbReference type="Gene3D" id="3.40.980.10">
    <property type="entry name" value="MoaB/Mog-like domain"/>
    <property type="match status" value="1"/>
</dbReference>
<evidence type="ECO:0000256" key="3">
    <source>
        <dbReference type="ARBA" id="ARBA00013491"/>
    </source>
</evidence>
<evidence type="ECO:0000256" key="2">
    <source>
        <dbReference type="ARBA" id="ARBA00012509"/>
    </source>
</evidence>
<dbReference type="STRING" id="1121455.SAMN02745728_00477"/>
<dbReference type="PANTHER" id="PTHR43764">
    <property type="entry name" value="MOLYBDENUM COFACTOR BIOSYNTHESIS"/>
    <property type="match status" value="1"/>
</dbReference>
<evidence type="ECO:0000313" key="9">
    <source>
        <dbReference type="Proteomes" id="UP000186469"/>
    </source>
</evidence>
<comment type="function">
    <text evidence="6">Catalyzes the adenylation of molybdopterin as part of the biosynthesis of the molybdenum-cofactor.</text>
</comment>
<dbReference type="GO" id="GO:0061598">
    <property type="term" value="F:molybdopterin adenylyltransferase activity"/>
    <property type="evidence" value="ECO:0007669"/>
    <property type="project" value="UniProtKB-EC"/>
</dbReference>
<dbReference type="Proteomes" id="UP000186469">
    <property type="component" value="Unassembled WGS sequence"/>
</dbReference>
<dbReference type="UniPathway" id="UPA00344"/>
<comment type="catalytic activity">
    <reaction evidence="5">
        <text>molybdopterin + ATP + H(+) = adenylyl-molybdopterin + diphosphate</text>
        <dbReference type="Rhea" id="RHEA:31331"/>
        <dbReference type="ChEBI" id="CHEBI:15378"/>
        <dbReference type="ChEBI" id="CHEBI:30616"/>
        <dbReference type="ChEBI" id="CHEBI:33019"/>
        <dbReference type="ChEBI" id="CHEBI:58698"/>
        <dbReference type="ChEBI" id="CHEBI:62727"/>
        <dbReference type="EC" id="2.7.7.75"/>
    </reaction>
</comment>
<evidence type="ECO:0000256" key="4">
    <source>
        <dbReference type="ARBA" id="ARBA00023150"/>
    </source>
</evidence>
<dbReference type="Pfam" id="PF00994">
    <property type="entry name" value="MoCF_biosynth"/>
    <property type="match status" value="1"/>
</dbReference>
<dbReference type="AlphaFoldDB" id="A0A1M7S5M4"/>
<name>A0A1M7S5M4_9BACT</name>
<organism evidence="8 9">
    <name type="scientific">Desulfovibrio litoralis DSM 11393</name>
    <dbReference type="NCBI Taxonomy" id="1121455"/>
    <lineage>
        <taxon>Bacteria</taxon>
        <taxon>Pseudomonadati</taxon>
        <taxon>Thermodesulfobacteriota</taxon>
        <taxon>Desulfovibrionia</taxon>
        <taxon>Desulfovibrionales</taxon>
        <taxon>Desulfovibrionaceae</taxon>
        <taxon>Desulfovibrio</taxon>
    </lineage>
</organism>
<gene>
    <name evidence="8" type="ORF">SAMN02745728_00477</name>
</gene>
<dbReference type="PANTHER" id="PTHR43764:SF1">
    <property type="entry name" value="MOLYBDOPTERIN MOLYBDOTRANSFERASE"/>
    <property type="match status" value="1"/>
</dbReference>
<dbReference type="CDD" id="cd00886">
    <property type="entry name" value="MogA_MoaB"/>
    <property type="match status" value="1"/>
</dbReference>
<accession>A0A1M7S5M4</accession>
<comment type="pathway">
    <text evidence="1">Cofactor biosynthesis; molybdopterin biosynthesis.</text>
</comment>
<dbReference type="PROSITE" id="PS01078">
    <property type="entry name" value="MOCF_BIOSYNTHESIS_1"/>
    <property type="match status" value="1"/>
</dbReference>
<dbReference type="InterPro" id="IPR008284">
    <property type="entry name" value="MoCF_biosynth_CS"/>
</dbReference>
<evidence type="ECO:0000259" key="7">
    <source>
        <dbReference type="SMART" id="SM00852"/>
    </source>
</evidence>
<evidence type="ECO:0000256" key="6">
    <source>
        <dbReference type="ARBA" id="ARBA00058212"/>
    </source>
</evidence>
<keyword evidence="9" id="KW-1185">Reference proteome</keyword>
<dbReference type="NCBIfam" id="TIGR00177">
    <property type="entry name" value="molyb_syn"/>
    <property type="match status" value="1"/>
</dbReference>
<evidence type="ECO:0000313" key="8">
    <source>
        <dbReference type="EMBL" id="SHN53979.1"/>
    </source>
</evidence>
<dbReference type="InterPro" id="IPR001453">
    <property type="entry name" value="MoaB/Mog_dom"/>
</dbReference>
<dbReference type="SMART" id="SM00852">
    <property type="entry name" value="MoCF_biosynth"/>
    <property type="match status" value="1"/>
</dbReference>
<evidence type="ECO:0000256" key="1">
    <source>
        <dbReference type="ARBA" id="ARBA00005046"/>
    </source>
</evidence>
<reference evidence="8 9" key="1">
    <citation type="submission" date="2016-12" db="EMBL/GenBank/DDBJ databases">
        <authorList>
            <person name="Song W.-J."/>
            <person name="Kurnit D.M."/>
        </authorList>
    </citation>
    <scope>NUCLEOTIDE SEQUENCE [LARGE SCALE GENOMIC DNA]</scope>
    <source>
        <strain evidence="8 9">DSM 11393</strain>
    </source>
</reference>
<dbReference type="EC" id="2.7.7.75" evidence="2"/>
<dbReference type="GO" id="GO:0006777">
    <property type="term" value="P:Mo-molybdopterin cofactor biosynthetic process"/>
    <property type="evidence" value="ECO:0007669"/>
    <property type="project" value="UniProtKB-KW"/>
</dbReference>
<dbReference type="InterPro" id="IPR051920">
    <property type="entry name" value="MPT_Adenylyltrnsfr/MoaC-Rel"/>
</dbReference>